<dbReference type="Proteomes" id="UP000663873">
    <property type="component" value="Unassembled WGS sequence"/>
</dbReference>
<organism evidence="2 3">
    <name type="scientific">Rotaria socialis</name>
    <dbReference type="NCBI Taxonomy" id="392032"/>
    <lineage>
        <taxon>Eukaryota</taxon>
        <taxon>Metazoa</taxon>
        <taxon>Spiralia</taxon>
        <taxon>Gnathifera</taxon>
        <taxon>Rotifera</taxon>
        <taxon>Eurotatoria</taxon>
        <taxon>Bdelloidea</taxon>
        <taxon>Philodinida</taxon>
        <taxon>Philodinidae</taxon>
        <taxon>Rotaria</taxon>
    </lineage>
</organism>
<evidence type="ECO:0000313" key="2">
    <source>
        <dbReference type="EMBL" id="CAF4874020.1"/>
    </source>
</evidence>
<keyword evidence="3" id="KW-1185">Reference proteome</keyword>
<dbReference type="AlphaFoldDB" id="A0A821TD61"/>
<comment type="caution">
    <text evidence="2">The sequence shown here is derived from an EMBL/GenBank/DDBJ whole genome shotgun (WGS) entry which is preliminary data.</text>
</comment>
<evidence type="ECO:0000313" key="3">
    <source>
        <dbReference type="Proteomes" id="UP000663873"/>
    </source>
</evidence>
<protein>
    <submittedName>
        <fullName evidence="2">Uncharacterized protein</fullName>
    </submittedName>
</protein>
<feature type="non-terminal residue" evidence="2">
    <location>
        <position position="71"/>
    </location>
</feature>
<gene>
    <name evidence="2" type="ORF">UJA718_LOCUS44403</name>
</gene>
<proteinExistence type="predicted"/>
<feature type="region of interest" description="Disordered" evidence="1">
    <location>
        <begin position="1"/>
        <end position="71"/>
    </location>
</feature>
<dbReference type="EMBL" id="CAJOBP010068369">
    <property type="protein sequence ID" value="CAF4874020.1"/>
    <property type="molecule type" value="Genomic_DNA"/>
</dbReference>
<feature type="non-terminal residue" evidence="2">
    <location>
        <position position="1"/>
    </location>
</feature>
<sequence length="71" mass="7743">PRANPLVASDKVDLKPAGYENPVFSTQELPGASRENGKIITTKLPEKLDDNDDNDDDDGDDDDDEDKNNIG</sequence>
<accession>A0A821TD61</accession>
<feature type="compositionally biased region" description="Acidic residues" evidence="1">
    <location>
        <begin position="49"/>
        <end position="71"/>
    </location>
</feature>
<reference evidence="2" key="1">
    <citation type="submission" date="2021-02" db="EMBL/GenBank/DDBJ databases">
        <authorList>
            <person name="Nowell W R."/>
        </authorList>
    </citation>
    <scope>NUCLEOTIDE SEQUENCE</scope>
</reference>
<evidence type="ECO:0000256" key="1">
    <source>
        <dbReference type="SAM" id="MobiDB-lite"/>
    </source>
</evidence>
<name>A0A821TD61_9BILA</name>